<evidence type="ECO:0000256" key="1">
    <source>
        <dbReference type="SAM" id="Phobius"/>
    </source>
</evidence>
<keyword evidence="1" id="KW-0472">Membrane</keyword>
<reference evidence="2 3" key="1">
    <citation type="journal article" date="2014" name="Agronomy (Basel)">
        <title>A Draft Genome Sequence for Ensete ventricosum, the Drought-Tolerant Tree Against Hunger.</title>
        <authorList>
            <person name="Harrison J."/>
            <person name="Moore K.A."/>
            <person name="Paszkiewicz K."/>
            <person name="Jones T."/>
            <person name="Grant M."/>
            <person name="Ambacheew D."/>
            <person name="Muzemil S."/>
            <person name="Studholme D.J."/>
        </authorList>
    </citation>
    <scope>NUCLEOTIDE SEQUENCE [LARGE SCALE GENOMIC DNA]</scope>
</reference>
<dbReference type="InterPro" id="IPR055296">
    <property type="entry name" value="SRL2-like"/>
</dbReference>
<comment type="caution">
    <text evidence="2">The sequence shown here is derived from an EMBL/GenBank/DDBJ whole genome shotgun (WGS) entry which is preliminary data.</text>
</comment>
<evidence type="ECO:0000313" key="2">
    <source>
        <dbReference type="EMBL" id="RRT83770.1"/>
    </source>
</evidence>
<dbReference type="PANTHER" id="PTHR46087:SF20">
    <property type="entry name" value="OS02G0143200 PROTEIN"/>
    <property type="match status" value="1"/>
</dbReference>
<accession>A0A427B5M2</accession>
<name>A0A427B5M2_ENSVE</name>
<keyword evidence="1" id="KW-0812">Transmembrane</keyword>
<protein>
    <submittedName>
        <fullName evidence="2">Uncharacterized protein</fullName>
    </submittedName>
</protein>
<evidence type="ECO:0000313" key="3">
    <source>
        <dbReference type="Proteomes" id="UP000287651"/>
    </source>
</evidence>
<keyword evidence="1" id="KW-1133">Transmembrane helix</keyword>
<feature type="transmembrane region" description="Helical" evidence="1">
    <location>
        <begin position="12"/>
        <end position="37"/>
    </location>
</feature>
<sequence length="239" mass="25662">MNAGTARTKSTEVSVVAFAILLPTLVVELTIAVASFANSAEDDPYLQLVEDSKLQAANAAPERCSGVYGSQEDDNNALKSLQAVELTESQSREFIVSLIMNSLSDLSDVLDTALQVGRFSVSTTSGVPFKEMAGHCEALTMGKHQKMSVLTGAQQKHDILLGGSSTDQNVDKMSSCFNVDQPGKVLLLLVQSNNPFLDEKLNADVQNQFGGNNMILYQPQCLRLPASSPYDHFLKAAGC</sequence>
<dbReference type="PANTHER" id="PTHR46087">
    <property type="entry name" value="PUTATIVE, EXPRESSED-RELATED"/>
    <property type="match status" value="1"/>
</dbReference>
<proteinExistence type="predicted"/>
<dbReference type="Proteomes" id="UP000287651">
    <property type="component" value="Unassembled WGS sequence"/>
</dbReference>
<organism evidence="2 3">
    <name type="scientific">Ensete ventricosum</name>
    <name type="common">Abyssinian banana</name>
    <name type="synonym">Musa ensete</name>
    <dbReference type="NCBI Taxonomy" id="4639"/>
    <lineage>
        <taxon>Eukaryota</taxon>
        <taxon>Viridiplantae</taxon>
        <taxon>Streptophyta</taxon>
        <taxon>Embryophyta</taxon>
        <taxon>Tracheophyta</taxon>
        <taxon>Spermatophyta</taxon>
        <taxon>Magnoliopsida</taxon>
        <taxon>Liliopsida</taxon>
        <taxon>Zingiberales</taxon>
        <taxon>Musaceae</taxon>
        <taxon>Ensete</taxon>
    </lineage>
</organism>
<dbReference type="EMBL" id="AMZH03000433">
    <property type="protein sequence ID" value="RRT83770.1"/>
    <property type="molecule type" value="Genomic_DNA"/>
</dbReference>
<gene>
    <name evidence="2" type="ORF">B296_00008274</name>
</gene>
<dbReference type="AlphaFoldDB" id="A0A427B5M2"/>